<evidence type="ECO:0000313" key="1">
    <source>
        <dbReference type="EMBL" id="PGH55553.1"/>
    </source>
</evidence>
<reference evidence="2" key="1">
    <citation type="submission" date="2017-10" db="EMBL/GenBank/DDBJ databases">
        <authorList>
            <person name="Kravchenko I.K."/>
            <person name="Grouzdev D.S."/>
        </authorList>
    </citation>
    <scope>NUCLEOTIDE SEQUENCE [LARGE SCALE GENOMIC DNA]</scope>
    <source>
        <strain evidence="2">B2</strain>
    </source>
</reference>
<dbReference type="AlphaFoldDB" id="A0A2B8BDD3"/>
<evidence type="ECO:0000313" key="2">
    <source>
        <dbReference type="Proteomes" id="UP000225379"/>
    </source>
</evidence>
<dbReference type="EMBL" id="PDKW01000042">
    <property type="protein sequence ID" value="PGH55553.1"/>
    <property type="molecule type" value="Genomic_DNA"/>
</dbReference>
<organism evidence="1 2">
    <name type="scientific">Azospirillum palustre</name>
    <dbReference type="NCBI Taxonomy" id="2044885"/>
    <lineage>
        <taxon>Bacteria</taxon>
        <taxon>Pseudomonadati</taxon>
        <taxon>Pseudomonadota</taxon>
        <taxon>Alphaproteobacteria</taxon>
        <taxon>Rhodospirillales</taxon>
        <taxon>Azospirillaceae</taxon>
        <taxon>Azospirillum</taxon>
    </lineage>
</organism>
<protein>
    <submittedName>
        <fullName evidence="1">Uncharacterized protein</fullName>
    </submittedName>
</protein>
<proteinExistence type="predicted"/>
<sequence length="384" mass="41656">MTPVNALFGKPAAIAASLALGALFLSAGWTTLPTRHADATVSYELAAPMDGMPAASVAAPAAAPIPVPVFLMQPDHATMRSGTGLLQPDGRVDITLFDPSDPRLIHGSEALMFNTEFRVLWLLATDEERARLWHGIEEVGRGLRTAMDGIFESPEFTGEYRDALQEIGRMAIEEAWRAPSTRATYEEFLRSAEPMLHDIVGRDLKAIAMKQVEPLVWSLIGANVGMALDPFRSQSWDLAPVDQAIDAVLREAREAGLVNRAARQLADSWQAKAFLKTFAGNVVDALAHQQRLRDVAGRMVNDPRLAAYLKPVSGPAGDLARLAPDLLFGVQAGADLNALAAHTFQGFLTGRGGPLIVMMSARQREDILTLDRYSPRILLHAVPQ</sequence>
<accession>A0A2B8BDD3</accession>
<keyword evidence="2" id="KW-1185">Reference proteome</keyword>
<comment type="caution">
    <text evidence="1">The sequence shown here is derived from an EMBL/GenBank/DDBJ whole genome shotgun (WGS) entry which is preliminary data.</text>
</comment>
<dbReference type="Proteomes" id="UP000225379">
    <property type="component" value="Unassembled WGS sequence"/>
</dbReference>
<dbReference type="RefSeq" id="WP_098738268.1">
    <property type="nucleotide sequence ID" value="NZ_PDKW01000042.1"/>
</dbReference>
<dbReference type="OrthoDB" id="7295923at2"/>
<name>A0A2B8BDD3_9PROT</name>
<gene>
    <name evidence="1" type="ORF">CRT60_19890</name>
</gene>